<gene>
    <name evidence="1" type="ORF">RF55_364</name>
</gene>
<reference evidence="1 2" key="1">
    <citation type="submission" date="2015-04" db="EMBL/GenBank/DDBJ databases">
        <title>Lasius niger genome sequencing.</title>
        <authorList>
            <person name="Konorov E.A."/>
            <person name="Nikitin M.A."/>
            <person name="Kirill M.V."/>
            <person name="Chang P."/>
        </authorList>
    </citation>
    <scope>NUCLEOTIDE SEQUENCE [LARGE SCALE GENOMIC DNA]</scope>
    <source>
        <tissue evidence="1">Whole</tissue>
    </source>
</reference>
<evidence type="ECO:0000313" key="2">
    <source>
        <dbReference type="Proteomes" id="UP000036403"/>
    </source>
</evidence>
<name>A0A0J7LAS4_LASNI</name>
<protein>
    <submittedName>
        <fullName evidence="1">Uncharacterized protein</fullName>
    </submittedName>
</protein>
<dbReference type="AlphaFoldDB" id="A0A0J7LAS4"/>
<keyword evidence="2" id="KW-1185">Reference proteome</keyword>
<organism evidence="1 2">
    <name type="scientific">Lasius niger</name>
    <name type="common">Black garden ant</name>
    <dbReference type="NCBI Taxonomy" id="67767"/>
    <lineage>
        <taxon>Eukaryota</taxon>
        <taxon>Metazoa</taxon>
        <taxon>Ecdysozoa</taxon>
        <taxon>Arthropoda</taxon>
        <taxon>Hexapoda</taxon>
        <taxon>Insecta</taxon>
        <taxon>Pterygota</taxon>
        <taxon>Neoptera</taxon>
        <taxon>Endopterygota</taxon>
        <taxon>Hymenoptera</taxon>
        <taxon>Apocrita</taxon>
        <taxon>Aculeata</taxon>
        <taxon>Formicoidea</taxon>
        <taxon>Formicidae</taxon>
        <taxon>Formicinae</taxon>
        <taxon>Lasius</taxon>
        <taxon>Lasius</taxon>
    </lineage>
</organism>
<evidence type="ECO:0000313" key="1">
    <source>
        <dbReference type="EMBL" id="KMR04913.1"/>
    </source>
</evidence>
<dbReference type="PaxDb" id="67767-A0A0J7LAS4"/>
<comment type="caution">
    <text evidence="1">The sequence shown here is derived from an EMBL/GenBank/DDBJ whole genome shotgun (WGS) entry which is preliminary data.</text>
</comment>
<proteinExistence type="predicted"/>
<dbReference type="EMBL" id="LBMM01000110">
    <property type="protein sequence ID" value="KMR04913.1"/>
    <property type="molecule type" value="Genomic_DNA"/>
</dbReference>
<dbReference type="Proteomes" id="UP000036403">
    <property type="component" value="Unassembled WGS sequence"/>
</dbReference>
<sequence length="175" mass="18668">MKTEMRSAGWAGRRGNLDSIGVMTIAGAAGQTTGSAGLVGGAVAPRTAAGRCSGRPLGRVRAVRAALSLDDALLGASLRTAAVRIRAGRAARAGVGVRIAVLLLGRPHPGVRIVADHVVARRLRIRGYIKVNDMEENRLASGKRRCVSVDESRLDLYTQHRIYSRITRLKPRNAK</sequence>
<accession>A0A0J7LAS4</accession>